<keyword evidence="2" id="KW-1003">Cell membrane</keyword>
<evidence type="ECO:0000256" key="1">
    <source>
        <dbReference type="ARBA" id="ARBA00004651"/>
    </source>
</evidence>
<keyword evidence="5 7" id="KW-0472">Membrane</keyword>
<keyword evidence="4 7" id="KW-1133">Transmembrane helix</keyword>
<keyword evidence="3 7" id="KW-0812">Transmembrane</keyword>
<accession>A0A5N7MBB5</accession>
<dbReference type="RefSeq" id="WP_152709053.1">
    <property type="nucleotide sequence ID" value="NZ_VOSJ01000047.1"/>
</dbReference>
<comment type="subcellular location">
    <subcellularLocation>
        <location evidence="1">Cell membrane</location>
        <topology evidence="1">Multi-pass membrane protein</topology>
    </subcellularLocation>
</comment>
<dbReference type="Pfam" id="PF00482">
    <property type="entry name" value="T2SSF"/>
    <property type="match status" value="1"/>
</dbReference>
<evidence type="ECO:0000259" key="8">
    <source>
        <dbReference type="Pfam" id="PF00482"/>
    </source>
</evidence>
<feature type="domain" description="Type II secretion system protein GspF" evidence="8">
    <location>
        <begin position="159"/>
        <end position="281"/>
    </location>
</feature>
<dbReference type="EMBL" id="VOSK01000003">
    <property type="protein sequence ID" value="MPR24145.1"/>
    <property type="molecule type" value="Genomic_DNA"/>
</dbReference>
<feature type="transmembrane region" description="Helical" evidence="7">
    <location>
        <begin position="122"/>
        <end position="140"/>
    </location>
</feature>
<evidence type="ECO:0000313" key="10">
    <source>
        <dbReference type="Proteomes" id="UP000403266"/>
    </source>
</evidence>
<dbReference type="Proteomes" id="UP000403266">
    <property type="component" value="Unassembled WGS sequence"/>
</dbReference>
<reference evidence="9 10" key="1">
    <citation type="journal article" date="2019" name="Syst. Appl. Microbiol.">
        <title>Microvirga tunisiensis sp. nov., a root nodule symbiotic bacterium isolated from Lupinus micranthus and L. luteus grown in Northern Tunisia.</title>
        <authorList>
            <person name="Msaddak A."/>
            <person name="Rejili M."/>
            <person name="Duran D."/>
            <person name="Mars M."/>
            <person name="Palacios J.M."/>
            <person name="Ruiz-Argueso T."/>
            <person name="Rey L."/>
            <person name="Imperial J."/>
        </authorList>
    </citation>
    <scope>NUCLEOTIDE SEQUENCE [LARGE SCALE GENOMIC DNA]</scope>
    <source>
        <strain evidence="9 10">Lmie10</strain>
    </source>
</reference>
<keyword evidence="10" id="KW-1185">Reference proteome</keyword>
<dbReference type="Gene3D" id="1.20.81.30">
    <property type="entry name" value="Type II secretion system (T2SS), domain F"/>
    <property type="match status" value="1"/>
</dbReference>
<feature type="transmembrane region" description="Helical" evidence="7">
    <location>
        <begin position="299"/>
        <end position="318"/>
    </location>
</feature>
<dbReference type="PANTHER" id="PTHR35007">
    <property type="entry name" value="INTEGRAL MEMBRANE PROTEIN-RELATED"/>
    <property type="match status" value="1"/>
</dbReference>
<sequence>MNSSLVLPLLVVVTLAAIALAVILPRLTGESRTDKRRRALIKNPAVSKQSRQERSREAMRRQAIAEGLRDLRKRGEAKKDLGIETLLEQAGLPWSKQQFQLYSLLVGLVLGLVVFIALRNIYAAAAFAGLTGWIVPKWYVKRARAKRFAAFVAELPNALDILVRGVRAGLGPNQCFEIIGRETKEPVRSEFLAISEAQRYGLSLSDAVQKLTERMPISEANFFAIAIVLQSKTGGKLAEIMDGLSKVVRQRKQMKAKISAYSAEAKTSSGIIGALPVFVLGSLQYSSPDYVAPLWNTNVGLMGLAGAVCWIGLGAFIIKKMSNFEI</sequence>
<feature type="region of interest" description="Disordered" evidence="6">
    <location>
        <begin position="38"/>
        <end position="57"/>
    </location>
</feature>
<dbReference type="AlphaFoldDB" id="A0A5N7MBB5"/>
<organism evidence="9 10">
    <name type="scientific">Microvirga tunisiensis</name>
    <dbReference type="NCBI Taxonomy" id="2108360"/>
    <lineage>
        <taxon>Bacteria</taxon>
        <taxon>Pseudomonadati</taxon>
        <taxon>Pseudomonadota</taxon>
        <taxon>Alphaproteobacteria</taxon>
        <taxon>Hyphomicrobiales</taxon>
        <taxon>Methylobacteriaceae</taxon>
        <taxon>Microvirga</taxon>
    </lineage>
</organism>
<evidence type="ECO:0000256" key="5">
    <source>
        <dbReference type="ARBA" id="ARBA00023136"/>
    </source>
</evidence>
<evidence type="ECO:0000256" key="7">
    <source>
        <dbReference type="SAM" id="Phobius"/>
    </source>
</evidence>
<feature type="transmembrane region" description="Helical" evidence="7">
    <location>
        <begin position="258"/>
        <end position="279"/>
    </location>
</feature>
<dbReference type="InterPro" id="IPR042094">
    <property type="entry name" value="T2SS_GspF_sf"/>
</dbReference>
<dbReference type="InterPro" id="IPR018076">
    <property type="entry name" value="T2SS_GspF_dom"/>
</dbReference>
<dbReference type="GO" id="GO:0005886">
    <property type="term" value="C:plasma membrane"/>
    <property type="evidence" value="ECO:0007669"/>
    <property type="project" value="UniProtKB-SubCell"/>
</dbReference>
<gene>
    <name evidence="9" type="ORF">FS320_02615</name>
</gene>
<dbReference type="PANTHER" id="PTHR35007:SF1">
    <property type="entry name" value="PILUS ASSEMBLY PROTEIN"/>
    <property type="match status" value="1"/>
</dbReference>
<protein>
    <submittedName>
        <fullName evidence="9">Type II secretion system F family protein</fullName>
    </submittedName>
</protein>
<dbReference type="OrthoDB" id="9803381at2"/>
<feature type="transmembrane region" description="Helical" evidence="7">
    <location>
        <begin position="99"/>
        <end position="116"/>
    </location>
</feature>
<evidence type="ECO:0000256" key="2">
    <source>
        <dbReference type="ARBA" id="ARBA00022475"/>
    </source>
</evidence>
<feature type="transmembrane region" description="Helical" evidence="7">
    <location>
        <begin position="6"/>
        <end position="28"/>
    </location>
</feature>
<evidence type="ECO:0000256" key="6">
    <source>
        <dbReference type="SAM" id="MobiDB-lite"/>
    </source>
</evidence>
<proteinExistence type="predicted"/>
<evidence type="ECO:0000313" key="9">
    <source>
        <dbReference type="EMBL" id="MPR24145.1"/>
    </source>
</evidence>
<evidence type="ECO:0000256" key="4">
    <source>
        <dbReference type="ARBA" id="ARBA00022989"/>
    </source>
</evidence>
<evidence type="ECO:0000256" key="3">
    <source>
        <dbReference type="ARBA" id="ARBA00022692"/>
    </source>
</evidence>
<name>A0A5N7MBB5_9HYPH</name>
<comment type="caution">
    <text evidence="9">The sequence shown here is derived from an EMBL/GenBank/DDBJ whole genome shotgun (WGS) entry which is preliminary data.</text>
</comment>